<dbReference type="AlphaFoldDB" id="A0A9K3N3Y7"/>
<organism evidence="1 2">
    <name type="scientific">Helianthus annuus</name>
    <name type="common">Common sunflower</name>
    <dbReference type="NCBI Taxonomy" id="4232"/>
    <lineage>
        <taxon>Eukaryota</taxon>
        <taxon>Viridiplantae</taxon>
        <taxon>Streptophyta</taxon>
        <taxon>Embryophyta</taxon>
        <taxon>Tracheophyta</taxon>
        <taxon>Spermatophyta</taxon>
        <taxon>Magnoliopsida</taxon>
        <taxon>eudicotyledons</taxon>
        <taxon>Gunneridae</taxon>
        <taxon>Pentapetalae</taxon>
        <taxon>asterids</taxon>
        <taxon>campanulids</taxon>
        <taxon>Asterales</taxon>
        <taxon>Asteraceae</taxon>
        <taxon>Asteroideae</taxon>
        <taxon>Heliantheae alliance</taxon>
        <taxon>Heliantheae</taxon>
        <taxon>Helianthus</taxon>
    </lineage>
</organism>
<dbReference type="Gramene" id="mRNA:HanXRQr2_Chr10g0436511">
    <property type="protein sequence ID" value="CDS:HanXRQr2_Chr10g0436511.1"/>
    <property type="gene ID" value="HanXRQr2_Chr10g0436511"/>
</dbReference>
<keyword evidence="2" id="KW-1185">Reference proteome</keyword>
<protein>
    <submittedName>
        <fullName evidence="1">Uncharacterized protein</fullName>
    </submittedName>
</protein>
<sequence length="72" mass="8042">MGMLLRKERVVSGALSPIHGSNPQVMRPESRDLLLQQVQEKTERIGLLLKLGLLLVRCVTWADASCCARQVQ</sequence>
<name>A0A9K3N3Y7_HELAN</name>
<dbReference type="Proteomes" id="UP000215914">
    <property type="component" value="Unassembled WGS sequence"/>
</dbReference>
<reference evidence="1" key="1">
    <citation type="journal article" date="2017" name="Nature">
        <title>The sunflower genome provides insights into oil metabolism, flowering and Asterid evolution.</title>
        <authorList>
            <person name="Badouin H."/>
            <person name="Gouzy J."/>
            <person name="Grassa C.J."/>
            <person name="Murat F."/>
            <person name="Staton S.E."/>
            <person name="Cottret L."/>
            <person name="Lelandais-Briere C."/>
            <person name="Owens G.L."/>
            <person name="Carrere S."/>
            <person name="Mayjonade B."/>
            <person name="Legrand L."/>
            <person name="Gill N."/>
            <person name="Kane N.C."/>
            <person name="Bowers J.E."/>
            <person name="Hubner S."/>
            <person name="Bellec A."/>
            <person name="Berard A."/>
            <person name="Berges H."/>
            <person name="Blanchet N."/>
            <person name="Boniface M.C."/>
            <person name="Brunel D."/>
            <person name="Catrice O."/>
            <person name="Chaidir N."/>
            <person name="Claudel C."/>
            <person name="Donnadieu C."/>
            <person name="Faraut T."/>
            <person name="Fievet G."/>
            <person name="Helmstetter N."/>
            <person name="King M."/>
            <person name="Knapp S.J."/>
            <person name="Lai Z."/>
            <person name="Le Paslier M.C."/>
            <person name="Lippi Y."/>
            <person name="Lorenzon L."/>
            <person name="Mandel J.R."/>
            <person name="Marage G."/>
            <person name="Marchand G."/>
            <person name="Marquand E."/>
            <person name="Bret-Mestries E."/>
            <person name="Morien E."/>
            <person name="Nambeesan S."/>
            <person name="Nguyen T."/>
            <person name="Pegot-Espagnet P."/>
            <person name="Pouilly N."/>
            <person name="Raftis F."/>
            <person name="Sallet E."/>
            <person name="Schiex T."/>
            <person name="Thomas J."/>
            <person name="Vandecasteele C."/>
            <person name="Vares D."/>
            <person name="Vear F."/>
            <person name="Vautrin S."/>
            <person name="Crespi M."/>
            <person name="Mangin B."/>
            <person name="Burke J.M."/>
            <person name="Salse J."/>
            <person name="Munos S."/>
            <person name="Vincourt P."/>
            <person name="Rieseberg L.H."/>
            <person name="Langlade N.B."/>
        </authorList>
    </citation>
    <scope>NUCLEOTIDE SEQUENCE</scope>
    <source>
        <tissue evidence="1">Leaves</tissue>
    </source>
</reference>
<evidence type="ECO:0000313" key="2">
    <source>
        <dbReference type="Proteomes" id="UP000215914"/>
    </source>
</evidence>
<gene>
    <name evidence="1" type="ORF">HanXRQr2_Chr10g0436511</name>
</gene>
<evidence type="ECO:0000313" key="1">
    <source>
        <dbReference type="EMBL" id="KAF5786079.1"/>
    </source>
</evidence>
<reference evidence="1" key="2">
    <citation type="submission" date="2020-06" db="EMBL/GenBank/DDBJ databases">
        <title>Helianthus annuus Genome sequencing and assembly Release 2.</title>
        <authorList>
            <person name="Gouzy J."/>
            <person name="Langlade N."/>
            <person name="Munos S."/>
        </authorList>
    </citation>
    <scope>NUCLEOTIDE SEQUENCE</scope>
    <source>
        <tissue evidence="1">Leaves</tissue>
    </source>
</reference>
<comment type="caution">
    <text evidence="1">The sequence shown here is derived from an EMBL/GenBank/DDBJ whole genome shotgun (WGS) entry which is preliminary data.</text>
</comment>
<proteinExistence type="predicted"/>
<dbReference type="EMBL" id="MNCJ02000325">
    <property type="protein sequence ID" value="KAF5786079.1"/>
    <property type="molecule type" value="Genomic_DNA"/>
</dbReference>
<accession>A0A9K3N3Y7</accession>